<dbReference type="GO" id="GO:0042790">
    <property type="term" value="P:nucleolar large rRNA transcription by RNA polymerase I"/>
    <property type="evidence" value="ECO:0007669"/>
    <property type="project" value="TreeGrafter"/>
</dbReference>
<protein>
    <recommendedName>
        <fullName evidence="5">Transcription initiation factor Rrn11</fullName>
    </recommendedName>
</protein>
<dbReference type="VEuPathDB" id="FungiDB:CCM_02944"/>
<gene>
    <name evidence="3" type="ORF">CCM_02944</name>
</gene>
<feature type="compositionally biased region" description="Acidic residues" evidence="2">
    <location>
        <begin position="71"/>
        <end position="84"/>
    </location>
</feature>
<sequence length="434" mass="48458">MSGKRKRGSSFAGDPSLPPPSAQAINPHSYPPAKLVQFAVAGLSDADEDPSQEIKDFPHRGFSHKPADSALESDNEAGLGEDSDVESKQTRAPDARALHLTVLIRSIHQLLGQGNVYKAARAFGLALQLRPQSRPVDIRKDNLWALGAEVIMREGEEQRNDLRRNQNRVERRKDELYQMIAGDGPRIPLRWGSAANMNKLRAYLETLIRQYPYDPKAPKKVSALHFNISLYSAEIYNIYAEHTTGLLGVDADADVDVDDSLVDESLVGDDAGLRLETLLEDESFHVTQTRHQDAALHSKDKVRTRTLAAIKAVVAHMDNLMRDLPYTKNHEMLRLRAAASLFMADLVVPFDETANPELHDVKEQRRRDIEVARRALQTVLESGGTLDEASRDLVESDDVDESLPMTSQIYSALPIRNAELFRTEMTNTREVDLG</sequence>
<dbReference type="GO" id="GO:0017025">
    <property type="term" value="F:TBP-class protein binding"/>
    <property type="evidence" value="ECO:0007669"/>
    <property type="project" value="TreeGrafter"/>
</dbReference>
<dbReference type="GeneID" id="18164971"/>
<feature type="coiled-coil region" evidence="1">
    <location>
        <begin position="152"/>
        <end position="179"/>
    </location>
</feature>
<feature type="region of interest" description="Disordered" evidence="2">
    <location>
        <begin position="1"/>
        <end position="29"/>
    </location>
</feature>
<dbReference type="KEGG" id="cmt:CCM_02944"/>
<evidence type="ECO:0000313" key="3">
    <source>
        <dbReference type="EMBL" id="EGX94673.1"/>
    </source>
</evidence>
<dbReference type="RefSeq" id="XP_006668159.1">
    <property type="nucleotide sequence ID" value="XM_006668096.1"/>
</dbReference>
<dbReference type="EMBL" id="JH126400">
    <property type="protein sequence ID" value="EGX94673.1"/>
    <property type="molecule type" value="Genomic_DNA"/>
</dbReference>
<keyword evidence="1" id="KW-0175">Coiled coil</keyword>
<dbReference type="InParanoid" id="G3JCR5"/>
<reference evidence="3 4" key="1">
    <citation type="journal article" date="2011" name="Genome Biol.">
        <title>Genome sequence of the insect pathogenic fungus Cordyceps militaris, a valued traditional Chinese medicine.</title>
        <authorList>
            <person name="Zheng P."/>
            <person name="Xia Y."/>
            <person name="Xiao G."/>
            <person name="Xiong C."/>
            <person name="Hu X."/>
            <person name="Zhang S."/>
            <person name="Zheng H."/>
            <person name="Huang Y."/>
            <person name="Zhou Y."/>
            <person name="Wang S."/>
            <person name="Zhao G.P."/>
            <person name="Liu X."/>
            <person name="St Leger R.J."/>
            <person name="Wang C."/>
        </authorList>
    </citation>
    <scope>NUCLEOTIDE SEQUENCE [LARGE SCALE GENOMIC DNA]</scope>
    <source>
        <strain evidence="3 4">CM01</strain>
    </source>
</reference>
<dbReference type="GO" id="GO:0070860">
    <property type="term" value="C:RNA polymerase I core factor complex"/>
    <property type="evidence" value="ECO:0007669"/>
    <property type="project" value="TreeGrafter"/>
</dbReference>
<evidence type="ECO:0008006" key="5">
    <source>
        <dbReference type="Google" id="ProtNLM"/>
    </source>
</evidence>
<dbReference type="HOGENOM" id="CLU_027162_0_0_1"/>
<evidence type="ECO:0000313" key="4">
    <source>
        <dbReference type="Proteomes" id="UP000001610"/>
    </source>
</evidence>
<dbReference type="eggNOG" id="ENOG502SC4N">
    <property type="taxonomic scope" value="Eukaryota"/>
</dbReference>
<accession>G3JCR5</accession>
<feature type="region of interest" description="Disordered" evidence="2">
    <location>
        <begin position="41"/>
        <end position="92"/>
    </location>
</feature>
<dbReference type="InterPro" id="IPR053029">
    <property type="entry name" value="RNA_pol_I-specific_init_factor"/>
</dbReference>
<keyword evidence="4" id="KW-1185">Reference proteome</keyword>
<evidence type="ECO:0000256" key="1">
    <source>
        <dbReference type="SAM" id="Coils"/>
    </source>
</evidence>
<evidence type="ECO:0000256" key="2">
    <source>
        <dbReference type="SAM" id="MobiDB-lite"/>
    </source>
</evidence>
<dbReference type="AlphaFoldDB" id="G3JCR5"/>
<dbReference type="GO" id="GO:0001164">
    <property type="term" value="F:RNA polymerase I core promoter sequence-specific DNA binding"/>
    <property type="evidence" value="ECO:0007669"/>
    <property type="project" value="TreeGrafter"/>
</dbReference>
<dbReference type="PANTHER" id="PTHR28244:SF1">
    <property type="entry name" value="RNA POLYMERASE I-SPECIFIC TRANSCRIPTION INITIATION FACTOR RRN11"/>
    <property type="match status" value="1"/>
</dbReference>
<name>G3JCR5_CORMM</name>
<dbReference type="OMA" id="TPNESHQ"/>
<proteinExistence type="predicted"/>
<organism evidence="3 4">
    <name type="scientific">Cordyceps militaris (strain CM01)</name>
    <name type="common">Caterpillar fungus</name>
    <dbReference type="NCBI Taxonomy" id="983644"/>
    <lineage>
        <taxon>Eukaryota</taxon>
        <taxon>Fungi</taxon>
        <taxon>Dikarya</taxon>
        <taxon>Ascomycota</taxon>
        <taxon>Pezizomycotina</taxon>
        <taxon>Sordariomycetes</taxon>
        <taxon>Hypocreomycetidae</taxon>
        <taxon>Hypocreales</taxon>
        <taxon>Cordycipitaceae</taxon>
        <taxon>Cordyceps</taxon>
    </lineage>
</organism>
<dbReference type="OrthoDB" id="2159786at2759"/>
<dbReference type="PANTHER" id="PTHR28244">
    <property type="entry name" value="RNA POLYMERASE I-SPECIFIC TRANSCRIPTION INITIATION FACTOR RRN11"/>
    <property type="match status" value="1"/>
</dbReference>
<dbReference type="STRING" id="983644.G3JCR5"/>
<dbReference type="Proteomes" id="UP000001610">
    <property type="component" value="Unassembled WGS sequence"/>
</dbReference>